<comment type="caution">
    <text evidence="1">The sequence shown here is derived from an EMBL/GenBank/DDBJ whole genome shotgun (WGS) entry which is preliminary data.</text>
</comment>
<dbReference type="Gene3D" id="3.30.700.10">
    <property type="entry name" value="Glycoprotein, Type 4 Pilin"/>
    <property type="match status" value="1"/>
</dbReference>
<evidence type="ECO:0000313" key="2">
    <source>
        <dbReference type="Proteomes" id="UP000256838"/>
    </source>
</evidence>
<dbReference type="PROSITE" id="PS00409">
    <property type="entry name" value="PROKAR_NTER_METHYL"/>
    <property type="match status" value="1"/>
</dbReference>
<dbReference type="InterPro" id="IPR012902">
    <property type="entry name" value="N_methyl_site"/>
</dbReference>
<dbReference type="OrthoDB" id="9795612at2"/>
<name>A0A3D8JZ00_9BURK</name>
<dbReference type="InterPro" id="IPR045584">
    <property type="entry name" value="Pilin-like"/>
</dbReference>
<accession>A0A3D8JZ00</accession>
<keyword evidence="2" id="KW-1185">Reference proteome</keyword>
<dbReference type="EMBL" id="QRGA01000007">
    <property type="protein sequence ID" value="RDU98397.1"/>
    <property type="molecule type" value="Genomic_DNA"/>
</dbReference>
<dbReference type="RefSeq" id="WP_115534153.1">
    <property type="nucleotide sequence ID" value="NZ_QRGA01000007.1"/>
</dbReference>
<gene>
    <name evidence="1" type="ORF">DWV00_13920</name>
</gene>
<dbReference type="NCBIfam" id="TIGR02532">
    <property type="entry name" value="IV_pilin_GFxxxE"/>
    <property type="match status" value="1"/>
</dbReference>
<dbReference type="AlphaFoldDB" id="A0A3D8JZ00"/>
<dbReference type="Pfam" id="PF07963">
    <property type="entry name" value="N_methyl"/>
    <property type="match status" value="1"/>
</dbReference>
<evidence type="ECO:0000313" key="1">
    <source>
        <dbReference type="EMBL" id="RDU98397.1"/>
    </source>
</evidence>
<dbReference type="SUPFAM" id="SSF54523">
    <property type="entry name" value="Pili subunits"/>
    <property type="match status" value="1"/>
</dbReference>
<proteinExistence type="predicted"/>
<reference evidence="1 2" key="1">
    <citation type="submission" date="2018-08" db="EMBL/GenBank/DDBJ databases">
        <title>Paraburkholderia sp. DHOM06 isolated from forest soil.</title>
        <authorList>
            <person name="Gao Z.-H."/>
            <person name="Qiu L.-H."/>
        </authorList>
    </citation>
    <scope>NUCLEOTIDE SEQUENCE [LARGE SCALE GENOMIC DNA]</scope>
    <source>
        <strain evidence="1 2">DHOM06</strain>
    </source>
</reference>
<dbReference type="Proteomes" id="UP000256838">
    <property type="component" value="Unassembled WGS sequence"/>
</dbReference>
<protein>
    <submittedName>
        <fullName evidence="1">Type II secretion system protein</fullName>
    </submittedName>
</protein>
<organism evidence="1 2">
    <name type="scientific">Trinickia dinghuensis</name>
    <dbReference type="NCBI Taxonomy" id="2291023"/>
    <lineage>
        <taxon>Bacteria</taxon>
        <taxon>Pseudomonadati</taxon>
        <taxon>Pseudomonadota</taxon>
        <taxon>Betaproteobacteria</taxon>
        <taxon>Burkholderiales</taxon>
        <taxon>Burkholderiaceae</taxon>
        <taxon>Trinickia</taxon>
    </lineage>
</organism>
<sequence length="132" mass="14780">MVMPVKRRRRAKAGFTLIELLIVLSIIALMLTLALPEYFHSIDASKERVLAENLRVTRDAIDKFYGDVGRYPESLQELVDKHYLRSLPVDPVTGSAKTWHIVHPAEEAQGDVYDIKSGALGKGRDGKSYGDL</sequence>